<dbReference type="Pfam" id="PF10098">
    <property type="entry name" value="DUF2336"/>
    <property type="match status" value="1"/>
</dbReference>
<reference evidence="2" key="1">
    <citation type="journal article" date="2019" name="Int. J. Syst. Evol. Microbiol.">
        <title>The Global Catalogue of Microorganisms (GCM) 10K type strain sequencing project: providing services to taxonomists for standard genome sequencing and annotation.</title>
        <authorList>
            <consortium name="The Broad Institute Genomics Platform"/>
            <consortium name="The Broad Institute Genome Sequencing Center for Infectious Disease"/>
            <person name="Wu L."/>
            <person name="Ma J."/>
        </authorList>
    </citation>
    <scope>NUCLEOTIDE SEQUENCE [LARGE SCALE GENOMIC DNA]</scope>
    <source>
        <strain evidence="2">KCTC 52487</strain>
    </source>
</reference>
<dbReference type="RefSeq" id="WP_343164088.1">
    <property type="nucleotide sequence ID" value="NZ_JBHRSV010000001.1"/>
</dbReference>
<name>A0ABV6ZV00_9PROT</name>
<comment type="caution">
    <text evidence="1">The sequence shown here is derived from an EMBL/GenBank/DDBJ whole genome shotgun (WGS) entry which is preliminary data.</text>
</comment>
<keyword evidence="2" id="KW-1185">Reference proteome</keyword>
<dbReference type="Proteomes" id="UP001595379">
    <property type="component" value="Unassembled WGS sequence"/>
</dbReference>
<evidence type="ECO:0000313" key="2">
    <source>
        <dbReference type="Proteomes" id="UP001595379"/>
    </source>
</evidence>
<gene>
    <name evidence="1" type="ORF">ACFOOR_03735</name>
</gene>
<sequence>MAYSETIDLQPQQALSGRTRTVIARRLADIVCLPSSRIGPQERWIVGDLLHEILKYSEPGLRRRVAARLADIADAPSGLVRSLAIDTFEVAEPLLERSQTLTDFDLLEIIKAGNLEHRIAIAKRDRVSEVVTATLISGGEYNVIMALLKNHGAHVAPPTIDHLVAAASEEATFVPLLLKRPELRPRAAMRLFWSARHAERFQILERFGVDRTLMIEAVDDVFAMAAQEADPDPLVVRALVFVDRRQRDREAMARSPFGTLENVFDKMARDGATPELLDAASQIASISRPLLARMFDDPGGEALAVLVKATGADRVYLSQLWRALGRSESLPAFGEAVIVHDSLSVERAQTILRYWDWANLGKGLRRG</sequence>
<protein>
    <submittedName>
        <fullName evidence="1">DUF2336 domain-containing protein</fullName>
    </submittedName>
</protein>
<evidence type="ECO:0000313" key="1">
    <source>
        <dbReference type="EMBL" id="MFC2925211.1"/>
    </source>
</evidence>
<dbReference type="EMBL" id="JBHRSV010000001">
    <property type="protein sequence ID" value="MFC2925211.1"/>
    <property type="molecule type" value="Genomic_DNA"/>
</dbReference>
<accession>A0ABV6ZV00</accession>
<organism evidence="1 2">
    <name type="scientific">Hyphobacterium vulgare</name>
    <dbReference type="NCBI Taxonomy" id="1736751"/>
    <lineage>
        <taxon>Bacteria</taxon>
        <taxon>Pseudomonadati</taxon>
        <taxon>Pseudomonadota</taxon>
        <taxon>Alphaproteobacteria</taxon>
        <taxon>Maricaulales</taxon>
        <taxon>Maricaulaceae</taxon>
        <taxon>Hyphobacterium</taxon>
    </lineage>
</organism>
<dbReference type="InterPro" id="IPR019285">
    <property type="entry name" value="DUF2336"/>
</dbReference>
<proteinExistence type="predicted"/>